<protein>
    <submittedName>
        <fullName evidence="3">M23 family metallopeptidase</fullName>
    </submittedName>
</protein>
<name>A0A6H1WRA5_9BACT</name>
<dbReference type="EMBL" id="CP042909">
    <property type="protein sequence ID" value="QJA05698.1"/>
    <property type="molecule type" value="Genomic_DNA"/>
</dbReference>
<feature type="domain" description="M23ase beta-sheet core" evidence="2">
    <location>
        <begin position="334"/>
        <end position="427"/>
    </location>
</feature>
<evidence type="ECO:0000259" key="2">
    <source>
        <dbReference type="Pfam" id="PF01551"/>
    </source>
</evidence>
<dbReference type="PANTHER" id="PTHR21666:SF289">
    <property type="entry name" value="L-ALA--D-GLU ENDOPEPTIDASE"/>
    <property type="match status" value="1"/>
</dbReference>
<organism evidence="3 4">
    <name type="scientific">Thermosulfurimonas marina</name>
    <dbReference type="NCBI Taxonomy" id="2047767"/>
    <lineage>
        <taxon>Bacteria</taxon>
        <taxon>Pseudomonadati</taxon>
        <taxon>Thermodesulfobacteriota</taxon>
        <taxon>Thermodesulfobacteria</taxon>
        <taxon>Thermodesulfobacteriales</taxon>
        <taxon>Thermodesulfobacteriaceae</taxon>
        <taxon>Thermosulfurimonas</taxon>
    </lineage>
</organism>
<dbReference type="InterPro" id="IPR016047">
    <property type="entry name" value="M23ase_b-sheet_dom"/>
</dbReference>
<dbReference type="Gene3D" id="2.70.70.10">
    <property type="entry name" value="Glucose Permease (Domain IIA)"/>
    <property type="match status" value="1"/>
</dbReference>
<evidence type="ECO:0000313" key="4">
    <source>
        <dbReference type="Proteomes" id="UP000501253"/>
    </source>
</evidence>
<dbReference type="CDD" id="cd12797">
    <property type="entry name" value="M23_peptidase"/>
    <property type="match status" value="1"/>
</dbReference>
<dbReference type="InterPro" id="IPR011055">
    <property type="entry name" value="Dup_hybrid_motif"/>
</dbReference>
<evidence type="ECO:0000256" key="1">
    <source>
        <dbReference type="ARBA" id="ARBA00022729"/>
    </source>
</evidence>
<proteinExistence type="predicted"/>
<dbReference type="PANTHER" id="PTHR21666">
    <property type="entry name" value="PEPTIDASE-RELATED"/>
    <property type="match status" value="1"/>
</dbReference>
<dbReference type="GO" id="GO:0004222">
    <property type="term" value="F:metalloendopeptidase activity"/>
    <property type="evidence" value="ECO:0007669"/>
    <property type="project" value="TreeGrafter"/>
</dbReference>
<keyword evidence="4" id="KW-1185">Reference proteome</keyword>
<dbReference type="Proteomes" id="UP000501253">
    <property type="component" value="Chromosome"/>
</dbReference>
<accession>A0A6H1WRA5</accession>
<dbReference type="RefSeq" id="WP_168719059.1">
    <property type="nucleotide sequence ID" value="NZ_CP042909.1"/>
</dbReference>
<sequence>MGKFFKTLLWLLLLGGLLAGGGLFFYRYESSPPEVKISGISELLGREFKVRVEVRDPRSGLRSVRIALRQKDRAAVLREETFPVSFLKGSPVKEKVYEFAVRPLEVGLSEGPVELVVQARDGSWQQAFRGNLRQKVLKARLDLTPPAVALLSARVYLARGGSALVLYRVGEPVARTGVYLNEHFFRGYPVKDHLYAALVGLPVTEKGISRFVVLAQDEAGNRLEIPVNYFYQRRKYPVYRLRISEAFLSRKMPEFLSRYPEAQKGSLLETFVWVNETLRQRNNQKIAEITSQVSQEPFRIKGALRALPRAAKRSDFGEYRLYYYKGRKVSESWHLGLDLASVAGAEVPAAAAGKVVFAGYLGIYGNTVILDHGLGLYTVYAHLAGIEVSVGQEVEAGQTIGHTDTTGLAGGDHLHFSVLVQGVFVQPLEWLDPHWVRVRILGPLSALP</sequence>
<dbReference type="AlphaFoldDB" id="A0A6H1WRA5"/>
<dbReference type="InterPro" id="IPR050570">
    <property type="entry name" value="Cell_wall_metabolism_enzyme"/>
</dbReference>
<dbReference type="KEGG" id="tmai:FVE67_02300"/>
<reference evidence="3 4" key="1">
    <citation type="submission" date="2019-08" db="EMBL/GenBank/DDBJ databases">
        <title>Complete genome sequence of Thermosulfurimonas marina SU872T, an anaerobic thermophilic chemolithoautotrophic bacterium isolated from a shallow marine hydrothermal vent.</title>
        <authorList>
            <person name="Allioux M."/>
            <person name="Jebbar M."/>
            <person name="Slobodkina G."/>
            <person name="Slobodkin A."/>
            <person name="Moalic Y."/>
            <person name="Frolova A."/>
            <person name="Shao Z."/>
            <person name="Alain K."/>
        </authorList>
    </citation>
    <scope>NUCLEOTIDE SEQUENCE [LARGE SCALE GENOMIC DNA]</scope>
    <source>
        <strain evidence="3 4">SU872</strain>
    </source>
</reference>
<gene>
    <name evidence="3" type="ORF">FVE67_02300</name>
</gene>
<keyword evidence="1" id="KW-0732">Signal</keyword>
<evidence type="ECO:0000313" key="3">
    <source>
        <dbReference type="EMBL" id="QJA05698.1"/>
    </source>
</evidence>
<dbReference type="SUPFAM" id="SSF51261">
    <property type="entry name" value="Duplicated hybrid motif"/>
    <property type="match status" value="1"/>
</dbReference>
<dbReference type="Pfam" id="PF01551">
    <property type="entry name" value="Peptidase_M23"/>
    <property type="match status" value="1"/>
</dbReference>